<name>A0AC35U0R4_9BILA</name>
<proteinExistence type="predicted"/>
<sequence length="311" mass="34806">MKGTFKLEQSEGLLLYPENYLPGTHVPGTFFLTLDKKQKFNRLSISLKGSSISTFNIHYYSGSAYITHSISSTSDFKAVEMTLLDNEELGPGTYEYKFNIPIPTNWPQSIKEKHGEIRYTVHAHADVPWSFNKNFEQQITILPIFDPAFMSLYMTKPSPFTDVSNLSSTFGFLSSGSKKIAFEVQLARGVSCLNESIEYSVKVENLSIFDIDSFKTELVKTINLKAQGHSKKVEEVVSSSEIPVQVKMNETNSFNSIIPLKSLATTLNEKDNFKISYNIRIVAIGGKDGKSNKKAEFLAPVVITGPRVDLQ</sequence>
<reference evidence="2" key="1">
    <citation type="submission" date="2016-11" db="UniProtKB">
        <authorList>
            <consortium name="WormBaseParasite"/>
        </authorList>
    </citation>
    <scope>IDENTIFICATION</scope>
    <source>
        <strain evidence="2">KR3021</strain>
    </source>
</reference>
<evidence type="ECO:0000313" key="2">
    <source>
        <dbReference type="WBParaSite" id="RSKR_0000617300.1"/>
    </source>
</evidence>
<organism evidence="1 2">
    <name type="scientific">Rhabditophanes sp. KR3021</name>
    <dbReference type="NCBI Taxonomy" id="114890"/>
    <lineage>
        <taxon>Eukaryota</taxon>
        <taxon>Metazoa</taxon>
        <taxon>Ecdysozoa</taxon>
        <taxon>Nematoda</taxon>
        <taxon>Chromadorea</taxon>
        <taxon>Rhabditida</taxon>
        <taxon>Tylenchina</taxon>
        <taxon>Panagrolaimomorpha</taxon>
        <taxon>Strongyloidoidea</taxon>
        <taxon>Alloionematidae</taxon>
        <taxon>Rhabditophanes</taxon>
    </lineage>
</organism>
<accession>A0AC35U0R4</accession>
<dbReference type="Proteomes" id="UP000095286">
    <property type="component" value="Unplaced"/>
</dbReference>
<dbReference type="WBParaSite" id="RSKR_0000617300.1">
    <property type="protein sequence ID" value="RSKR_0000617300.1"/>
    <property type="gene ID" value="RSKR_0000617300"/>
</dbReference>
<protein>
    <submittedName>
        <fullName evidence="2">Arrestin_N domain-containing protein</fullName>
    </submittedName>
</protein>
<evidence type="ECO:0000313" key="1">
    <source>
        <dbReference type="Proteomes" id="UP000095286"/>
    </source>
</evidence>